<sequence>MIIKKNLKSQMPSLKRCKLGESAGEDEDNSGRKKRKTNGYYPLNLLGEVAVVLYRSVFTVCSVQLGPRRASLLRGAPKSRAPRGGVEIEEQRVSQSED</sequence>
<evidence type="ECO:0000256" key="1">
    <source>
        <dbReference type="SAM" id="MobiDB-lite"/>
    </source>
</evidence>
<protein>
    <submittedName>
        <fullName evidence="2">Histone-lysine N-methyltransferase ATX5</fullName>
    </submittedName>
</protein>
<name>A0A314XFW7_PRUYE</name>
<feature type="region of interest" description="Disordered" evidence="1">
    <location>
        <begin position="1"/>
        <end position="37"/>
    </location>
</feature>
<evidence type="ECO:0000313" key="2">
    <source>
        <dbReference type="EMBL" id="PQP92222.1"/>
    </source>
</evidence>
<feature type="region of interest" description="Disordered" evidence="1">
    <location>
        <begin position="75"/>
        <end position="98"/>
    </location>
</feature>
<dbReference type="Proteomes" id="UP000250321">
    <property type="component" value="Unassembled WGS sequence"/>
</dbReference>
<keyword evidence="3" id="KW-1185">Reference proteome</keyword>
<dbReference type="STRING" id="2094558.A0A314XFW7"/>
<keyword evidence="2" id="KW-0489">Methyltransferase</keyword>
<dbReference type="GO" id="GO:0032259">
    <property type="term" value="P:methylation"/>
    <property type="evidence" value="ECO:0007669"/>
    <property type="project" value="UniProtKB-KW"/>
</dbReference>
<comment type="caution">
    <text evidence="2">The sequence shown here is derived from an EMBL/GenBank/DDBJ whole genome shotgun (WGS) entry which is preliminary data.</text>
</comment>
<organism evidence="2 3">
    <name type="scientific">Prunus yedoensis var. nudiflora</name>
    <dbReference type="NCBI Taxonomy" id="2094558"/>
    <lineage>
        <taxon>Eukaryota</taxon>
        <taxon>Viridiplantae</taxon>
        <taxon>Streptophyta</taxon>
        <taxon>Embryophyta</taxon>
        <taxon>Tracheophyta</taxon>
        <taxon>Spermatophyta</taxon>
        <taxon>Magnoliopsida</taxon>
        <taxon>eudicotyledons</taxon>
        <taxon>Gunneridae</taxon>
        <taxon>Pentapetalae</taxon>
        <taxon>rosids</taxon>
        <taxon>fabids</taxon>
        <taxon>Rosales</taxon>
        <taxon>Rosaceae</taxon>
        <taxon>Amygdaloideae</taxon>
        <taxon>Amygdaleae</taxon>
        <taxon>Prunus</taxon>
    </lineage>
</organism>
<accession>A0A314XFW7</accession>
<dbReference type="AlphaFoldDB" id="A0A314XFW7"/>
<reference evidence="2 3" key="1">
    <citation type="submission" date="2018-02" db="EMBL/GenBank/DDBJ databases">
        <title>Draft genome of wild Prunus yedoensis var. nudiflora.</title>
        <authorList>
            <person name="Baek S."/>
            <person name="Kim J.-H."/>
            <person name="Choi K."/>
            <person name="Kim G.-B."/>
            <person name="Cho A."/>
            <person name="Jang H."/>
            <person name="Shin C.-H."/>
            <person name="Yu H.-J."/>
            <person name="Mun J.-H."/>
        </authorList>
    </citation>
    <scope>NUCLEOTIDE SEQUENCE [LARGE SCALE GENOMIC DNA]</scope>
    <source>
        <strain evidence="3">cv. Jeju island</strain>
        <tissue evidence="2">Leaf</tissue>
    </source>
</reference>
<dbReference type="OrthoDB" id="10586377at2759"/>
<proteinExistence type="predicted"/>
<gene>
    <name evidence="2" type="ORF">Pyn_39049</name>
</gene>
<keyword evidence="2" id="KW-0808">Transferase</keyword>
<dbReference type="GO" id="GO:0008168">
    <property type="term" value="F:methyltransferase activity"/>
    <property type="evidence" value="ECO:0007669"/>
    <property type="project" value="UniProtKB-KW"/>
</dbReference>
<dbReference type="EMBL" id="PJQY01002606">
    <property type="protein sequence ID" value="PQP92222.1"/>
    <property type="molecule type" value="Genomic_DNA"/>
</dbReference>
<evidence type="ECO:0000313" key="3">
    <source>
        <dbReference type="Proteomes" id="UP000250321"/>
    </source>
</evidence>